<evidence type="ECO:0000259" key="2">
    <source>
        <dbReference type="PROSITE" id="PS51725"/>
    </source>
</evidence>
<dbReference type="Proteomes" id="UP000592294">
    <property type="component" value="Unassembled WGS sequence"/>
</dbReference>
<dbReference type="PANTHER" id="PTHR40057">
    <property type="entry name" value="SLR1162 PROTEIN"/>
    <property type="match status" value="1"/>
</dbReference>
<protein>
    <submittedName>
        <fullName evidence="3">Antibiotic biosynthesis monooxygenase</fullName>
    </submittedName>
</protein>
<feature type="transmembrane region" description="Helical" evidence="1">
    <location>
        <begin position="136"/>
        <end position="156"/>
    </location>
</feature>
<dbReference type="RefSeq" id="WP_176978084.1">
    <property type="nucleotide sequence ID" value="NZ_JABZEO010000021.1"/>
</dbReference>
<reference evidence="3 4" key="1">
    <citation type="submission" date="2020-06" db="EMBL/GenBank/DDBJ databases">
        <title>Whole-genome sequence of Allochromatium humboldtianum DSM 21881, type strain.</title>
        <authorList>
            <person name="Kyndt J.A."/>
            <person name="Meyer T.E."/>
        </authorList>
    </citation>
    <scope>NUCLEOTIDE SEQUENCE [LARGE SCALE GENOMIC DNA]</scope>
    <source>
        <strain evidence="3 4">DSM 21881</strain>
    </source>
</reference>
<dbReference type="AlphaFoldDB" id="A0A850RJV0"/>
<dbReference type="Pfam" id="PF03992">
    <property type="entry name" value="ABM"/>
    <property type="match status" value="1"/>
</dbReference>
<dbReference type="SUPFAM" id="SSF54909">
    <property type="entry name" value="Dimeric alpha+beta barrel"/>
    <property type="match status" value="1"/>
</dbReference>
<feature type="domain" description="ABM" evidence="2">
    <location>
        <begin position="23"/>
        <end position="115"/>
    </location>
</feature>
<dbReference type="GO" id="GO:0004497">
    <property type="term" value="F:monooxygenase activity"/>
    <property type="evidence" value="ECO:0007669"/>
    <property type="project" value="UniProtKB-KW"/>
</dbReference>
<dbReference type="PANTHER" id="PTHR40057:SF1">
    <property type="entry name" value="SLR1162 PROTEIN"/>
    <property type="match status" value="1"/>
</dbReference>
<dbReference type="InterPro" id="IPR007138">
    <property type="entry name" value="ABM_dom"/>
</dbReference>
<evidence type="ECO:0000256" key="1">
    <source>
        <dbReference type="SAM" id="Phobius"/>
    </source>
</evidence>
<keyword evidence="1" id="KW-1133">Transmembrane helix</keyword>
<gene>
    <name evidence="3" type="ORF">HW932_19205</name>
</gene>
<comment type="caution">
    <text evidence="3">The sequence shown here is derived from an EMBL/GenBank/DDBJ whole genome shotgun (WGS) entry which is preliminary data.</text>
</comment>
<evidence type="ECO:0000313" key="4">
    <source>
        <dbReference type="Proteomes" id="UP000592294"/>
    </source>
</evidence>
<organism evidence="3 4">
    <name type="scientific">Allochromatium humboldtianum</name>
    <dbReference type="NCBI Taxonomy" id="504901"/>
    <lineage>
        <taxon>Bacteria</taxon>
        <taxon>Pseudomonadati</taxon>
        <taxon>Pseudomonadota</taxon>
        <taxon>Gammaproteobacteria</taxon>
        <taxon>Chromatiales</taxon>
        <taxon>Chromatiaceae</taxon>
        <taxon>Allochromatium</taxon>
    </lineage>
</organism>
<keyword evidence="1" id="KW-0812">Transmembrane</keyword>
<accession>A0A850RJV0</accession>
<keyword evidence="4" id="KW-1185">Reference proteome</keyword>
<name>A0A850RJV0_9GAMM</name>
<dbReference type="EMBL" id="JABZEO010000021">
    <property type="protein sequence ID" value="NVZ11382.1"/>
    <property type="molecule type" value="Genomic_DNA"/>
</dbReference>
<keyword evidence="3" id="KW-0503">Monooxygenase</keyword>
<keyword evidence="3" id="KW-0560">Oxidoreductase</keyword>
<dbReference type="Gene3D" id="3.30.70.100">
    <property type="match status" value="1"/>
</dbReference>
<feature type="transmembrane region" description="Helical" evidence="1">
    <location>
        <begin position="162"/>
        <end position="184"/>
    </location>
</feature>
<dbReference type="InterPro" id="IPR038762">
    <property type="entry name" value="ABM_predict"/>
</dbReference>
<evidence type="ECO:0000313" key="3">
    <source>
        <dbReference type="EMBL" id="NVZ11382.1"/>
    </source>
</evidence>
<dbReference type="PROSITE" id="PS51725">
    <property type="entry name" value="ABM"/>
    <property type="match status" value="1"/>
</dbReference>
<sequence length="198" mass="22153">MNMKLVYSSSSIFPDAADPHSHSVTVLVNRVVPSTDSQSFMAELRHLLEEFDRFPGTAGSLVFQQSDGDTQVEFSIMQRFASEEDHQAWRASPDFDRWLREIVPQTPMPNHVRHYSGVESLFVSDRTAGAPPLWKMTVLLLIAAYPMTLASSHWIAPALSGLPMLLSTLIMSLCVVSAMTYVLVPLLTRIFRGWLESA</sequence>
<keyword evidence="1" id="KW-0472">Membrane</keyword>
<proteinExistence type="predicted"/>
<dbReference type="InterPro" id="IPR011008">
    <property type="entry name" value="Dimeric_a/b-barrel"/>
</dbReference>